<dbReference type="Proteomes" id="UP000237662">
    <property type="component" value="Unassembled WGS sequence"/>
</dbReference>
<dbReference type="Pfam" id="PF14292">
    <property type="entry name" value="SusE"/>
    <property type="match status" value="1"/>
</dbReference>
<gene>
    <name evidence="3" type="ORF">CLV84_0058</name>
</gene>
<accession>A0A2S6I6L3</accession>
<name>A0A2S6I6L3_9BACT</name>
<feature type="signal peptide" evidence="1">
    <location>
        <begin position="1"/>
        <end position="20"/>
    </location>
</feature>
<protein>
    <submittedName>
        <fullName evidence="3">SusE-like outer membrane protein</fullName>
    </submittedName>
</protein>
<evidence type="ECO:0000313" key="3">
    <source>
        <dbReference type="EMBL" id="PPK87124.1"/>
    </source>
</evidence>
<dbReference type="InterPro" id="IPR025970">
    <property type="entry name" value="SusE"/>
</dbReference>
<feature type="chain" id="PRO_5015714244" evidence="1">
    <location>
        <begin position="21"/>
        <end position="374"/>
    </location>
</feature>
<keyword evidence="1" id="KW-0732">Signal</keyword>
<dbReference type="EMBL" id="PTJC01000005">
    <property type="protein sequence ID" value="PPK87124.1"/>
    <property type="molecule type" value="Genomic_DNA"/>
</dbReference>
<reference evidence="3 4" key="1">
    <citation type="submission" date="2018-02" db="EMBL/GenBank/DDBJ databases">
        <title>Genomic Encyclopedia of Archaeal and Bacterial Type Strains, Phase II (KMG-II): from individual species to whole genera.</title>
        <authorList>
            <person name="Goeker M."/>
        </authorList>
    </citation>
    <scope>NUCLEOTIDE SEQUENCE [LARGE SCALE GENOMIC DNA]</scope>
    <source>
        <strain evidence="3 4">DSM 29526</strain>
    </source>
</reference>
<comment type="caution">
    <text evidence="3">The sequence shown here is derived from an EMBL/GenBank/DDBJ whole genome shotgun (WGS) entry which is preliminary data.</text>
</comment>
<evidence type="ECO:0000259" key="2">
    <source>
        <dbReference type="Pfam" id="PF14292"/>
    </source>
</evidence>
<dbReference type="AlphaFoldDB" id="A0A2S6I6L3"/>
<proteinExistence type="predicted"/>
<evidence type="ECO:0000256" key="1">
    <source>
        <dbReference type="SAM" id="SignalP"/>
    </source>
</evidence>
<dbReference type="RefSeq" id="WP_104417742.1">
    <property type="nucleotide sequence ID" value="NZ_PTJC01000005.1"/>
</dbReference>
<keyword evidence="4" id="KW-1185">Reference proteome</keyword>
<sequence>MKTTLLKLFLLLPVFLYVSCDDEESFTLAEVSEVADLYAPEDNRYFNLGAQGSALFEWQAAKAADNGVVLYDVVFDEEGGDFSDPLYVVASDGRGFENQLTLSFTELNQIATLAGIESESTGRLIWTVWSSKGLNVKQSSVFRTIEVERPGGFPTPDELFLYGSATEAGEDINAALPLVKTGANSYEIYTSLQPGTYRFATRRADNAETYYIDGEKLRADGETTVTDEEQVYRLRLDFSDGSVTMATIDMVEIWFPPRGEYLFAFDYVGNGTWQAADELIEFKEESWGRDERYKFKFTVTSDGNTSEEWYGSTNADNQRPDANTGESYWYMVPVSDDYWANSFKFPTEADGATATMEIIFNGEVPEYTHRIIVE</sequence>
<dbReference type="OrthoDB" id="631295at2"/>
<feature type="domain" description="SusE outer membrane protein" evidence="2">
    <location>
        <begin position="21"/>
        <end position="128"/>
    </location>
</feature>
<evidence type="ECO:0000313" key="4">
    <source>
        <dbReference type="Proteomes" id="UP000237662"/>
    </source>
</evidence>
<organism evidence="3 4">
    <name type="scientific">Neolewinella xylanilytica</name>
    <dbReference type="NCBI Taxonomy" id="1514080"/>
    <lineage>
        <taxon>Bacteria</taxon>
        <taxon>Pseudomonadati</taxon>
        <taxon>Bacteroidota</taxon>
        <taxon>Saprospiria</taxon>
        <taxon>Saprospirales</taxon>
        <taxon>Lewinellaceae</taxon>
        <taxon>Neolewinella</taxon>
    </lineage>
</organism>